<dbReference type="InterPro" id="IPR000990">
    <property type="entry name" value="Innexin"/>
</dbReference>
<evidence type="ECO:0000256" key="11">
    <source>
        <dbReference type="ARBA" id="ARBA00023303"/>
    </source>
</evidence>
<dbReference type="GO" id="GO:0005886">
    <property type="term" value="C:plasma membrane"/>
    <property type="evidence" value="ECO:0007669"/>
    <property type="project" value="UniProtKB-SubCell"/>
</dbReference>
<comment type="function">
    <text evidence="12">Structural component of the gap junctions.</text>
</comment>
<dbReference type="GO" id="GO:0005921">
    <property type="term" value="C:gap junction"/>
    <property type="evidence" value="ECO:0007669"/>
    <property type="project" value="UniProtKB-SubCell"/>
</dbReference>
<evidence type="ECO:0000256" key="13">
    <source>
        <dbReference type="SAM" id="MobiDB-lite"/>
    </source>
</evidence>
<dbReference type="AlphaFoldDB" id="A0A443SL65"/>
<evidence type="ECO:0000313" key="15">
    <source>
        <dbReference type="Proteomes" id="UP000288716"/>
    </source>
</evidence>
<evidence type="ECO:0000256" key="5">
    <source>
        <dbReference type="ARBA" id="ARBA00022692"/>
    </source>
</evidence>
<dbReference type="VEuPathDB" id="VectorBase:LDEU003769"/>
<proteinExistence type="inferred from homology"/>
<feature type="transmembrane region" description="Helical" evidence="12">
    <location>
        <begin position="194"/>
        <end position="221"/>
    </location>
</feature>
<gene>
    <name evidence="12" type="primary">inx</name>
    <name evidence="14" type="ORF">B4U80_08554</name>
</gene>
<protein>
    <recommendedName>
        <fullName evidence="12">Innexin</fullName>
    </recommendedName>
</protein>
<dbReference type="GO" id="GO:0007602">
    <property type="term" value="P:phototransduction"/>
    <property type="evidence" value="ECO:0007669"/>
    <property type="project" value="TreeGrafter"/>
</dbReference>
<dbReference type="GO" id="GO:0005243">
    <property type="term" value="F:gap junction channel activity"/>
    <property type="evidence" value="ECO:0007669"/>
    <property type="project" value="TreeGrafter"/>
</dbReference>
<accession>A0A443SL65</accession>
<comment type="caution">
    <text evidence="12">Lacks conserved residue(s) required for the propagation of feature annotation.</text>
</comment>
<keyword evidence="5 12" id="KW-0812">Transmembrane</keyword>
<evidence type="ECO:0000256" key="8">
    <source>
        <dbReference type="ARBA" id="ARBA00022989"/>
    </source>
</evidence>
<dbReference type="OrthoDB" id="5867527at2759"/>
<organism evidence="14 15">
    <name type="scientific">Leptotrombidium deliense</name>
    <dbReference type="NCBI Taxonomy" id="299467"/>
    <lineage>
        <taxon>Eukaryota</taxon>
        <taxon>Metazoa</taxon>
        <taxon>Ecdysozoa</taxon>
        <taxon>Arthropoda</taxon>
        <taxon>Chelicerata</taxon>
        <taxon>Arachnida</taxon>
        <taxon>Acari</taxon>
        <taxon>Acariformes</taxon>
        <taxon>Trombidiformes</taxon>
        <taxon>Prostigmata</taxon>
        <taxon>Anystina</taxon>
        <taxon>Parasitengona</taxon>
        <taxon>Trombiculoidea</taxon>
        <taxon>Trombiculidae</taxon>
        <taxon>Leptotrombidium</taxon>
    </lineage>
</organism>
<dbReference type="STRING" id="299467.A0A443SL65"/>
<evidence type="ECO:0000256" key="12">
    <source>
        <dbReference type="RuleBase" id="RU010713"/>
    </source>
</evidence>
<keyword evidence="11 12" id="KW-0407">Ion channel</keyword>
<comment type="similarity">
    <text evidence="12">Belongs to the pannexin family.</text>
</comment>
<evidence type="ECO:0000256" key="9">
    <source>
        <dbReference type="ARBA" id="ARBA00023065"/>
    </source>
</evidence>
<feature type="transmembrane region" description="Helical" evidence="12">
    <location>
        <begin position="100"/>
        <end position="121"/>
    </location>
</feature>
<dbReference type="EMBL" id="NCKV01001477">
    <property type="protein sequence ID" value="RWS28271.1"/>
    <property type="molecule type" value="Genomic_DNA"/>
</dbReference>
<keyword evidence="8 12" id="KW-1133">Transmembrane helix</keyword>
<evidence type="ECO:0000256" key="1">
    <source>
        <dbReference type="ARBA" id="ARBA00004610"/>
    </source>
</evidence>
<sequence length="339" mass="40232">MEGAFSAYSLGQKEGYVGVKAHSENDQIVYHHYYQWVYFMLVFQTLLFYIPKYYWRKNEDSRLSIMITDMRDNHIDSFSAIDKTYYLQDIADSMYIGDDFCFYFVFSEVLCFTNLIFQIWLNDLFLDGNFFGLGYDWYKYKSSESTHSSKFRDPLMKIFPRQVKCTFEKYGFSGTLEKIDSLCLLPQNAVNEKIFLILWVWYVFLLIIATFVLITRATYVLPYFRHKLLIRNAPCYLNKDVTRAVRFRKICGRFGHWFILYMIARSIKASHFTALLEELIDEHFDDNGLPKKSSMFRIALATQEKVKPLKDSVKEKGNQQQSTNIDNEWNSPPKDEKNK</sequence>
<keyword evidence="15" id="KW-1185">Reference proteome</keyword>
<keyword evidence="9 12" id="KW-0406">Ion transport</keyword>
<dbReference type="Proteomes" id="UP000288716">
    <property type="component" value="Unassembled WGS sequence"/>
</dbReference>
<evidence type="ECO:0000256" key="7">
    <source>
        <dbReference type="ARBA" id="ARBA00022949"/>
    </source>
</evidence>
<dbReference type="PRINTS" id="PR01262">
    <property type="entry name" value="INNEXIN"/>
</dbReference>
<keyword evidence="4" id="KW-1003">Cell membrane</keyword>
<evidence type="ECO:0000256" key="2">
    <source>
        <dbReference type="ARBA" id="ARBA00004651"/>
    </source>
</evidence>
<comment type="subcellular location">
    <subcellularLocation>
        <location evidence="1">Cell junction</location>
        <location evidence="1">Gap junction</location>
    </subcellularLocation>
    <subcellularLocation>
        <location evidence="2 12">Cell membrane</location>
        <topology evidence="2 12">Multi-pass membrane protein</topology>
    </subcellularLocation>
</comment>
<feature type="compositionally biased region" description="Polar residues" evidence="13">
    <location>
        <begin position="318"/>
        <end position="330"/>
    </location>
</feature>
<evidence type="ECO:0000256" key="4">
    <source>
        <dbReference type="ARBA" id="ARBA00022475"/>
    </source>
</evidence>
<reference evidence="14 15" key="1">
    <citation type="journal article" date="2018" name="Gigascience">
        <title>Genomes of trombidid mites reveal novel predicted allergens and laterally-transferred genes associated with secondary metabolism.</title>
        <authorList>
            <person name="Dong X."/>
            <person name="Chaisiri K."/>
            <person name="Xia D."/>
            <person name="Armstrong S.D."/>
            <person name="Fang Y."/>
            <person name="Donnelly M.J."/>
            <person name="Kadowaki T."/>
            <person name="McGarry J.W."/>
            <person name="Darby A.C."/>
            <person name="Makepeace B.L."/>
        </authorList>
    </citation>
    <scope>NUCLEOTIDE SEQUENCE [LARGE SCALE GENOMIC DNA]</scope>
    <source>
        <strain evidence="14">UoL-UT</strain>
    </source>
</reference>
<dbReference type="Pfam" id="PF00876">
    <property type="entry name" value="Innexin"/>
    <property type="match status" value="1"/>
</dbReference>
<keyword evidence="6" id="KW-0303">Gap junction</keyword>
<dbReference type="PROSITE" id="PS51013">
    <property type="entry name" value="PANNEXIN"/>
    <property type="match status" value="1"/>
</dbReference>
<dbReference type="GO" id="GO:0034220">
    <property type="term" value="P:monoatomic ion transmembrane transport"/>
    <property type="evidence" value="ECO:0007669"/>
    <property type="project" value="UniProtKB-KW"/>
</dbReference>
<comment type="caution">
    <text evidence="14">The sequence shown here is derived from an EMBL/GenBank/DDBJ whole genome shotgun (WGS) entry which is preliminary data.</text>
</comment>
<keyword evidence="10 12" id="KW-0472">Membrane</keyword>
<keyword evidence="3 12" id="KW-0813">Transport</keyword>
<dbReference type="PANTHER" id="PTHR11893">
    <property type="entry name" value="INNEXIN"/>
    <property type="match status" value="1"/>
</dbReference>
<keyword evidence="7" id="KW-0965">Cell junction</keyword>
<dbReference type="PANTHER" id="PTHR11893:SF38">
    <property type="entry name" value="INNEXIN INX7"/>
    <property type="match status" value="1"/>
</dbReference>
<evidence type="ECO:0000256" key="6">
    <source>
        <dbReference type="ARBA" id="ARBA00022868"/>
    </source>
</evidence>
<evidence type="ECO:0000313" key="14">
    <source>
        <dbReference type="EMBL" id="RWS28271.1"/>
    </source>
</evidence>
<feature type="region of interest" description="Disordered" evidence="13">
    <location>
        <begin position="309"/>
        <end position="339"/>
    </location>
</feature>
<evidence type="ECO:0000256" key="10">
    <source>
        <dbReference type="ARBA" id="ARBA00023136"/>
    </source>
</evidence>
<name>A0A443SL65_9ACAR</name>
<feature type="transmembrane region" description="Helical" evidence="12">
    <location>
        <begin position="33"/>
        <end position="55"/>
    </location>
</feature>
<evidence type="ECO:0000256" key="3">
    <source>
        <dbReference type="ARBA" id="ARBA00022448"/>
    </source>
</evidence>